<dbReference type="PATRIC" id="fig|299146.4.peg.5597"/>
<dbReference type="RefSeq" id="WP_091200942.1">
    <property type="nucleotide sequence ID" value="NZ_LT594324.1"/>
</dbReference>
<evidence type="ECO:0000313" key="3">
    <source>
        <dbReference type="Proteomes" id="UP000198765"/>
    </source>
</evidence>
<organism evidence="2 3">
    <name type="scientific">Micromonospora narathiwatensis</name>
    <dbReference type="NCBI Taxonomy" id="299146"/>
    <lineage>
        <taxon>Bacteria</taxon>
        <taxon>Bacillati</taxon>
        <taxon>Actinomycetota</taxon>
        <taxon>Actinomycetes</taxon>
        <taxon>Micromonosporales</taxon>
        <taxon>Micromonosporaceae</taxon>
        <taxon>Micromonospora</taxon>
    </lineage>
</organism>
<evidence type="ECO:0000313" key="2">
    <source>
        <dbReference type="EMBL" id="SBT54437.1"/>
    </source>
</evidence>
<gene>
    <name evidence="2" type="ORF">GA0070621_5425</name>
</gene>
<dbReference type="Proteomes" id="UP000198765">
    <property type="component" value="Chromosome I"/>
</dbReference>
<keyword evidence="3" id="KW-1185">Reference proteome</keyword>
<reference evidence="2 3" key="1">
    <citation type="submission" date="2016-06" db="EMBL/GenBank/DDBJ databases">
        <authorList>
            <person name="Kjaerup R.B."/>
            <person name="Dalgaard T.S."/>
            <person name="Juul-Madsen H.R."/>
        </authorList>
    </citation>
    <scope>NUCLEOTIDE SEQUENCE [LARGE SCALE GENOMIC DNA]</scope>
    <source>
        <strain evidence="2 3">DSM 45248</strain>
    </source>
</reference>
<dbReference type="AlphaFoldDB" id="A0A1A9AEA0"/>
<evidence type="ECO:0008006" key="4">
    <source>
        <dbReference type="Google" id="ProtNLM"/>
    </source>
</evidence>
<accession>A0A1A9AEA0</accession>
<name>A0A1A9AEA0_9ACTN</name>
<dbReference type="OrthoDB" id="3393036at2"/>
<evidence type="ECO:0000256" key="1">
    <source>
        <dbReference type="SAM" id="MobiDB-lite"/>
    </source>
</evidence>
<proteinExistence type="predicted"/>
<dbReference type="EMBL" id="LT594324">
    <property type="protein sequence ID" value="SBT54437.1"/>
    <property type="molecule type" value="Genomic_DNA"/>
</dbReference>
<feature type="region of interest" description="Disordered" evidence="1">
    <location>
        <begin position="1"/>
        <end position="21"/>
    </location>
</feature>
<protein>
    <recommendedName>
        <fullName evidence="4">Flavin reductase</fullName>
    </recommendedName>
</protein>
<sequence length="89" mass="9483">MTPGAKASGPGPDDHAPVTPDWNCGSCGEEWPCATKRIRLLDEYQVDRAALSVYLGSCLAAATQDLHAAPVVSLQARFIGWVPRGGRTF</sequence>